<feature type="domain" description="Carboxylesterase type B" evidence="4">
    <location>
        <begin position="48"/>
        <end position="551"/>
    </location>
</feature>
<feature type="signal peptide" evidence="3">
    <location>
        <begin position="1"/>
        <end position="35"/>
    </location>
</feature>
<dbReference type="Proteomes" id="UP000323454">
    <property type="component" value="Unassembled WGS sequence"/>
</dbReference>
<evidence type="ECO:0000256" key="2">
    <source>
        <dbReference type="ARBA" id="ARBA00022801"/>
    </source>
</evidence>
<keyword evidence="2 3" id="KW-0378">Hydrolase</keyword>
<dbReference type="InterPro" id="IPR029058">
    <property type="entry name" value="AB_hydrolase_fold"/>
</dbReference>
<dbReference type="OrthoDB" id="4308422at2"/>
<organism evidence="5 6">
    <name type="scientific">Solihabitans fulvus</name>
    <dbReference type="NCBI Taxonomy" id="1892852"/>
    <lineage>
        <taxon>Bacteria</taxon>
        <taxon>Bacillati</taxon>
        <taxon>Actinomycetota</taxon>
        <taxon>Actinomycetes</taxon>
        <taxon>Pseudonocardiales</taxon>
        <taxon>Pseudonocardiaceae</taxon>
        <taxon>Solihabitans</taxon>
    </lineage>
</organism>
<sequence>MKNTANSSGLRRLARIWTGAAAIGLVLTAAGTAGAAVAEAGTPGSDPAVVVTDRGSVRGTVTEDHRSFQGIPYAKPPVGELRWRAPRPAEPWQGVRDATAPGSSCAQVGMPMAKASTSEDCLYLNVTTPRNASGRKLPVLFWMHGGSLAFGAGDLFGGAPLATKGDVVVVTINYRLGALGFLDHPALDGATPDDLSGNYGLQDQQAALRWVRDNAAAFGGDPRNVTLFGESAGSISTCAQLASPGAAGLFQRAISQSAPCVAPLSKTMGSYPRPRAAAEQQGLAIAARLGCDKGDRAAVAQCLHGRSTADIAALGFDYMYGFGLGPVVGGPVLPTDPAQAISSGHFNKVPMIVGTTHDEERFMVYGLAAQHVPLATDQDYLAQLVANFCDQGATGCDRADKVHAAYPLSAHDGSPALALSSVLTDSVFTKPAIDTDRALAAQVPTYAYEFADEQAPWLAGAPMSFPVGAYHTSELSYLFGVDWVGGRTAAQDALSDRMIRYWTQFARTGNPNAPGLPAWSRFHCAGQYVQSLAPGAIGRTDLRRDHQYDFWKSLG</sequence>
<dbReference type="EMBL" id="VUOB01000048">
    <property type="protein sequence ID" value="KAA2256921.1"/>
    <property type="molecule type" value="Genomic_DNA"/>
</dbReference>
<comment type="similarity">
    <text evidence="1 3">Belongs to the type-B carboxylesterase/lipase family.</text>
</comment>
<dbReference type="GO" id="GO:0016787">
    <property type="term" value="F:hydrolase activity"/>
    <property type="evidence" value="ECO:0007669"/>
    <property type="project" value="UniProtKB-KW"/>
</dbReference>
<keyword evidence="3" id="KW-0732">Signal</keyword>
<evidence type="ECO:0000313" key="5">
    <source>
        <dbReference type="EMBL" id="KAA2256921.1"/>
    </source>
</evidence>
<dbReference type="PANTHER" id="PTHR11559">
    <property type="entry name" value="CARBOXYLESTERASE"/>
    <property type="match status" value="1"/>
</dbReference>
<proteinExistence type="inferred from homology"/>
<reference evidence="5 6" key="2">
    <citation type="submission" date="2019-09" db="EMBL/GenBank/DDBJ databases">
        <authorList>
            <person name="Jin C."/>
        </authorList>
    </citation>
    <scope>NUCLEOTIDE SEQUENCE [LARGE SCALE GENOMIC DNA]</scope>
    <source>
        <strain evidence="5 6">AN110305</strain>
    </source>
</reference>
<protein>
    <recommendedName>
        <fullName evidence="3">Carboxylic ester hydrolase</fullName>
        <ecNumber evidence="3">3.1.1.-</ecNumber>
    </recommendedName>
</protein>
<reference evidence="5 6" key="1">
    <citation type="submission" date="2019-09" db="EMBL/GenBank/DDBJ databases">
        <title>Goodfellowia gen. nov., a new genus of the Pseudonocardineae related to Actinoalloteichus, containing Goodfellowia coeruleoviolacea gen. nov., comb. nov. gen. nov., comb. nov.</title>
        <authorList>
            <person name="Labeda D."/>
        </authorList>
    </citation>
    <scope>NUCLEOTIDE SEQUENCE [LARGE SCALE GENOMIC DNA]</scope>
    <source>
        <strain evidence="5 6">AN110305</strain>
    </source>
</reference>
<dbReference type="PROSITE" id="PS00122">
    <property type="entry name" value="CARBOXYLESTERASE_B_1"/>
    <property type="match status" value="1"/>
</dbReference>
<dbReference type="SUPFAM" id="SSF53474">
    <property type="entry name" value="alpha/beta-Hydrolases"/>
    <property type="match status" value="1"/>
</dbReference>
<dbReference type="AlphaFoldDB" id="A0A5B2WZ61"/>
<accession>A0A5B2WZ61</accession>
<name>A0A5B2WZ61_9PSEU</name>
<evidence type="ECO:0000256" key="1">
    <source>
        <dbReference type="ARBA" id="ARBA00005964"/>
    </source>
</evidence>
<keyword evidence="6" id="KW-1185">Reference proteome</keyword>
<comment type="caution">
    <text evidence="5">The sequence shown here is derived from an EMBL/GenBank/DDBJ whole genome shotgun (WGS) entry which is preliminary data.</text>
</comment>
<feature type="chain" id="PRO_5023002309" description="Carboxylic ester hydrolase" evidence="3">
    <location>
        <begin position="36"/>
        <end position="555"/>
    </location>
</feature>
<evidence type="ECO:0000259" key="4">
    <source>
        <dbReference type="Pfam" id="PF00135"/>
    </source>
</evidence>
<dbReference type="InterPro" id="IPR002018">
    <property type="entry name" value="CarbesteraseB"/>
</dbReference>
<evidence type="ECO:0000256" key="3">
    <source>
        <dbReference type="RuleBase" id="RU361235"/>
    </source>
</evidence>
<dbReference type="InterPro" id="IPR050309">
    <property type="entry name" value="Type-B_Carboxylest/Lipase"/>
</dbReference>
<dbReference type="EC" id="3.1.1.-" evidence="3"/>
<dbReference type="InterPro" id="IPR019826">
    <property type="entry name" value="Carboxylesterase_B_AS"/>
</dbReference>
<dbReference type="Gene3D" id="3.40.50.1820">
    <property type="entry name" value="alpha/beta hydrolase"/>
    <property type="match status" value="1"/>
</dbReference>
<evidence type="ECO:0000313" key="6">
    <source>
        <dbReference type="Proteomes" id="UP000323454"/>
    </source>
</evidence>
<dbReference type="RefSeq" id="WP_149852398.1">
    <property type="nucleotide sequence ID" value="NZ_VUOB01000048.1"/>
</dbReference>
<dbReference type="Pfam" id="PF00135">
    <property type="entry name" value="COesterase"/>
    <property type="match status" value="1"/>
</dbReference>
<gene>
    <name evidence="5" type="ORF">F0L68_25835</name>
</gene>